<dbReference type="EMBL" id="QGDO01000001">
    <property type="protein sequence ID" value="PWJ43863.1"/>
    <property type="molecule type" value="Genomic_DNA"/>
</dbReference>
<dbReference type="GO" id="GO:0003677">
    <property type="term" value="F:DNA binding"/>
    <property type="evidence" value="ECO:0007669"/>
    <property type="project" value="UniProtKB-KW"/>
</dbReference>
<dbReference type="PANTHER" id="PTHR34580:SF1">
    <property type="entry name" value="PROTEIN PAFC"/>
    <property type="match status" value="1"/>
</dbReference>
<dbReference type="RefSeq" id="WP_109615395.1">
    <property type="nucleotide sequence ID" value="NZ_QGDO01000001.1"/>
</dbReference>
<gene>
    <name evidence="1" type="ORF">BC781_101209</name>
</gene>
<reference evidence="1 2" key="1">
    <citation type="submission" date="2018-03" db="EMBL/GenBank/DDBJ databases">
        <title>Genomic Encyclopedia of Archaeal and Bacterial Type Strains, Phase II (KMG-II): from individual species to whole genera.</title>
        <authorList>
            <person name="Goeker M."/>
        </authorList>
    </citation>
    <scope>NUCLEOTIDE SEQUENCE [LARGE SCALE GENOMIC DNA]</scope>
    <source>
        <strain evidence="1 2">DSM 28229</strain>
    </source>
</reference>
<dbReference type="OrthoDB" id="1315521at2"/>
<keyword evidence="2" id="KW-1185">Reference proteome</keyword>
<keyword evidence="1" id="KW-0238">DNA-binding</keyword>
<accession>A0A315ZFB4</accession>
<dbReference type="Proteomes" id="UP000245535">
    <property type="component" value="Unassembled WGS sequence"/>
</dbReference>
<protein>
    <submittedName>
        <fullName evidence="1">Putative DNA-binding transcriptional regulator YafY</fullName>
    </submittedName>
</protein>
<sequence length="302" mass="35692">MTRDKKQIFRIIRMIQDLSRSEYTRKELEKRYGVGKTQIHNDFLTIEKLLYPECIQSRTMSGSRAFLYSIDDKYKLNINTFLSREEEKVLLSAVHQLEQEEVYHSIKRKLKQFSTQIWTQITTDLDKENKIAFAVTKGYCISLRDYEAPSTNTIEDYEIEPIKLFDGGRRLYAYDLKSKQLLDFKLTRAGAVEITKQEIKHQHLYQDRFHDAFGWSCEIGKEIPIQFEMDRLAGRMIQENYPDVKITSIHRIDGVFIYQYKGKVANYKGVGRFVLSLPSHIRNIQPQSLRDYLLDQMGKYLV</sequence>
<evidence type="ECO:0000313" key="1">
    <source>
        <dbReference type="EMBL" id="PWJ43863.1"/>
    </source>
</evidence>
<organism evidence="1 2">
    <name type="scientific">Sediminitomix flava</name>
    <dbReference type="NCBI Taxonomy" id="379075"/>
    <lineage>
        <taxon>Bacteria</taxon>
        <taxon>Pseudomonadati</taxon>
        <taxon>Bacteroidota</taxon>
        <taxon>Cytophagia</taxon>
        <taxon>Cytophagales</taxon>
        <taxon>Flammeovirgaceae</taxon>
        <taxon>Sediminitomix</taxon>
    </lineage>
</organism>
<proteinExistence type="predicted"/>
<dbReference type="InterPro" id="IPR051534">
    <property type="entry name" value="CBASS_pafABC_assoc_protein"/>
</dbReference>
<comment type="caution">
    <text evidence="1">The sequence shown here is derived from an EMBL/GenBank/DDBJ whole genome shotgun (WGS) entry which is preliminary data.</text>
</comment>
<dbReference type="AlphaFoldDB" id="A0A315ZFB4"/>
<dbReference type="PANTHER" id="PTHR34580">
    <property type="match status" value="1"/>
</dbReference>
<name>A0A315ZFB4_SEDFL</name>
<evidence type="ECO:0000313" key="2">
    <source>
        <dbReference type="Proteomes" id="UP000245535"/>
    </source>
</evidence>